<protein>
    <submittedName>
        <fullName evidence="2">Uncharacterized protein</fullName>
    </submittedName>
</protein>
<proteinExistence type="predicted"/>
<keyword evidence="3" id="KW-1185">Reference proteome</keyword>
<feature type="region of interest" description="Disordered" evidence="1">
    <location>
        <begin position="81"/>
        <end position="101"/>
    </location>
</feature>
<dbReference type="HOGENOM" id="CLU_2291861_0_0_1"/>
<evidence type="ECO:0000313" key="3">
    <source>
        <dbReference type="Proteomes" id="UP000030663"/>
    </source>
</evidence>
<dbReference type="AlphaFoldDB" id="X0CUJ5"/>
<sequence>MFGYPAEVERWVGNGGSCEKQVITASAVYEVSCSYDMDVENTQGLKGIVSLKSCYCPEILASTCWSKYSDCLARYHSFTSPISRDKSNKNTSSSAEELKTL</sequence>
<reference evidence="2 3" key="1">
    <citation type="submission" date="2011-11" db="EMBL/GenBank/DDBJ databases">
        <title>The Genome Sequence of Fusarium oxysporum PHW815.</title>
        <authorList>
            <consortium name="The Broad Institute Genome Sequencing Platform"/>
            <person name="Ma L.-J."/>
            <person name="Gale L.R."/>
            <person name="Schwartz D.C."/>
            <person name="Zhou S."/>
            <person name="Corby-Kistler H."/>
            <person name="Young S.K."/>
            <person name="Zeng Q."/>
            <person name="Gargeya S."/>
            <person name="Fitzgerald M."/>
            <person name="Haas B."/>
            <person name="Abouelleil A."/>
            <person name="Alvarado L."/>
            <person name="Arachchi H.M."/>
            <person name="Berlin A."/>
            <person name="Brown A."/>
            <person name="Chapman S.B."/>
            <person name="Chen Z."/>
            <person name="Dunbar C."/>
            <person name="Freedman E."/>
            <person name="Gearin G."/>
            <person name="Goldberg J."/>
            <person name="Griggs A."/>
            <person name="Gujja S."/>
            <person name="Heiman D."/>
            <person name="Howarth C."/>
            <person name="Larson L."/>
            <person name="Lui A."/>
            <person name="MacDonald P.J.P."/>
            <person name="Montmayeur A."/>
            <person name="Murphy C."/>
            <person name="Neiman D."/>
            <person name="Pearson M."/>
            <person name="Priest M."/>
            <person name="Roberts A."/>
            <person name="Saif S."/>
            <person name="Shea T."/>
            <person name="Shenoy N."/>
            <person name="Sisk P."/>
            <person name="Stolte C."/>
            <person name="Sykes S."/>
            <person name="Wortman J."/>
            <person name="Nusbaum C."/>
            <person name="Birren B."/>
        </authorList>
    </citation>
    <scope>NUCLEOTIDE SEQUENCE [LARGE SCALE GENOMIC DNA]</scope>
    <source>
        <strain evidence="2 3">54005</strain>
    </source>
</reference>
<name>X0CUJ5_FUSOX</name>
<organism evidence="2 3">
    <name type="scientific">Fusarium oxysporum f. sp. raphani 54005</name>
    <dbReference type="NCBI Taxonomy" id="1089458"/>
    <lineage>
        <taxon>Eukaryota</taxon>
        <taxon>Fungi</taxon>
        <taxon>Dikarya</taxon>
        <taxon>Ascomycota</taxon>
        <taxon>Pezizomycotina</taxon>
        <taxon>Sordariomycetes</taxon>
        <taxon>Hypocreomycetidae</taxon>
        <taxon>Hypocreales</taxon>
        <taxon>Nectriaceae</taxon>
        <taxon>Fusarium</taxon>
        <taxon>Fusarium oxysporum species complex</taxon>
    </lineage>
</organism>
<gene>
    <name evidence="2" type="ORF">FOQG_09868</name>
</gene>
<dbReference type="Proteomes" id="UP000030663">
    <property type="component" value="Unassembled WGS sequence"/>
</dbReference>
<accession>X0CUJ5</accession>
<dbReference type="EMBL" id="JH658386">
    <property type="protein sequence ID" value="EXK86147.1"/>
    <property type="molecule type" value="Genomic_DNA"/>
</dbReference>
<evidence type="ECO:0000313" key="2">
    <source>
        <dbReference type="EMBL" id="EXK86147.1"/>
    </source>
</evidence>
<evidence type="ECO:0000256" key="1">
    <source>
        <dbReference type="SAM" id="MobiDB-lite"/>
    </source>
</evidence>